<dbReference type="GeneID" id="11503134"/>
<dbReference type="STRING" id="1076872.G8ZLJ7"/>
<dbReference type="FunCoup" id="G8ZLJ7">
    <property type="interactions" value="54"/>
</dbReference>
<dbReference type="OrthoDB" id="4031898at2759"/>
<evidence type="ECO:0000313" key="1">
    <source>
        <dbReference type="EMBL" id="CCE89491.1"/>
    </source>
</evidence>
<proteinExistence type="predicted"/>
<name>G8ZLJ7_TORDE</name>
<organism evidence="1 2">
    <name type="scientific">Torulaspora delbrueckii</name>
    <name type="common">Yeast</name>
    <name type="synonym">Candida colliculosa</name>
    <dbReference type="NCBI Taxonomy" id="4950"/>
    <lineage>
        <taxon>Eukaryota</taxon>
        <taxon>Fungi</taxon>
        <taxon>Dikarya</taxon>
        <taxon>Ascomycota</taxon>
        <taxon>Saccharomycotina</taxon>
        <taxon>Saccharomycetes</taxon>
        <taxon>Saccharomycetales</taxon>
        <taxon>Saccharomycetaceae</taxon>
        <taxon>Torulaspora</taxon>
    </lineage>
</organism>
<gene>
    <name evidence="1" type="primary">TDEL0A01590</name>
    <name evidence="1" type="ORF">TDEL_0A01590</name>
</gene>
<reference evidence="1 2" key="1">
    <citation type="journal article" date="2011" name="Proc. Natl. Acad. Sci. U.S.A.">
        <title>Evolutionary erosion of yeast sex chromosomes by mating-type switching accidents.</title>
        <authorList>
            <person name="Gordon J.L."/>
            <person name="Armisen D."/>
            <person name="Proux-Wera E."/>
            <person name="Oheigeartaigh S.S."/>
            <person name="Byrne K.P."/>
            <person name="Wolfe K.H."/>
        </authorList>
    </citation>
    <scope>NUCLEOTIDE SEQUENCE [LARGE SCALE GENOMIC DNA]</scope>
    <source>
        <strain evidence="2">ATCC 10662 / CBS 1146 / NBRC 0425 / NCYC 2629 / NRRL Y-866</strain>
    </source>
</reference>
<dbReference type="InterPro" id="IPR008732">
    <property type="entry name" value="Pet122"/>
</dbReference>
<keyword evidence="2" id="KW-1185">Reference proteome</keyword>
<dbReference type="RefSeq" id="XP_003678702.1">
    <property type="nucleotide sequence ID" value="XM_003678654.1"/>
</dbReference>
<dbReference type="EMBL" id="HE616742">
    <property type="protein sequence ID" value="CCE89491.1"/>
    <property type="molecule type" value="Genomic_DNA"/>
</dbReference>
<dbReference type="GO" id="GO:0003743">
    <property type="term" value="F:translation initiation factor activity"/>
    <property type="evidence" value="ECO:0007669"/>
    <property type="project" value="InterPro"/>
</dbReference>
<dbReference type="GO" id="GO:0005743">
    <property type="term" value="C:mitochondrial inner membrane"/>
    <property type="evidence" value="ECO:0007669"/>
    <property type="project" value="InterPro"/>
</dbReference>
<dbReference type="Proteomes" id="UP000005627">
    <property type="component" value="Chromosome 1"/>
</dbReference>
<dbReference type="eggNOG" id="ENOG502RYT2">
    <property type="taxonomic scope" value="Eukaryota"/>
</dbReference>
<dbReference type="KEGG" id="tdl:TDEL_0A01590"/>
<dbReference type="InParanoid" id="G8ZLJ7"/>
<sequence length="297" mass="34882">MPRRFLSEATRNTLYLDCMNRKFDDVLRVVRSTSANEMDYAFLQLYLSRSCQWGHIASVTHIWDKYVLRLKMMTVHPSLLCEIGNLALNEGKHFLPPQIYHHYVKFFSGTMPIDEEQRIEYELLRIKVESFAKGTMLKTRFREKWKVLLEDMDHHLSSAMEFRVRDFPYLTKSVQLEDNEMLMKLLFDQNKLDIKNRSTAPLLLNIILSQPQQSIESKISLFEKFYDTHRSLKYDDTLTILFRLCKGDGYRLSKLGQMVEEKGLNPLSSVALRAFTNGIKDTEYSFDQLTNSSPAQH</sequence>
<dbReference type="AlphaFoldDB" id="G8ZLJ7"/>
<dbReference type="Pfam" id="PF05476">
    <property type="entry name" value="PET122"/>
    <property type="match status" value="1"/>
</dbReference>
<evidence type="ECO:0000313" key="2">
    <source>
        <dbReference type="Proteomes" id="UP000005627"/>
    </source>
</evidence>
<accession>G8ZLJ7</accession>
<dbReference type="HOGENOM" id="CLU_084817_0_0_1"/>
<dbReference type="GO" id="GO:0070131">
    <property type="term" value="P:positive regulation of mitochondrial translation"/>
    <property type="evidence" value="ECO:0007669"/>
    <property type="project" value="InterPro"/>
</dbReference>
<protein>
    <submittedName>
        <fullName evidence="1">Uncharacterized protein</fullName>
    </submittedName>
</protein>